<accession>A0A9X0AUF4</accession>
<keyword evidence="2" id="KW-1133">Transmembrane helix</keyword>
<keyword evidence="2" id="KW-0812">Transmembrane</keyword>
<dbReference type="OrthoDB" id="3561832at2759"/>
<evidence type="ECO:0000313" key="3">
    <source>
        <dbReference type="EMBL" id="KAJ8067393.1"/>
    </source>
</evidence>
<dbReference type="CDD" id="cd12087">
    <property type="entry name" value="TM_EGFR-like"/>
    <property type="match status" value="1"/>
</dbReference>
<feature type="compositionally biased region" description="Low complexity" evidence="1">
    <location>
        <begin position="178"/>
        <end position="187"/>
    </location>
</feature>
<comment type="caution">
    <text evidence="3">The sequence shown here is derived from an EMBL/GenBank/DDBJ whole genome shotgun (WGS) entry which is preliminary data.</text>
</comment>
<evidence type="ECO:0000313" key="4">
    <source>
        <dbReference type="Proteomes" id="UP001152300"/>
    </source>
</evidence>
<evidence type="ECO:0000256" key="2">
    <source>
        <dbReference type="SAM" id="Phobius"/>
    </source>
</evidence>
<evidence type="ECO:0000256" key="1">
    <source>
        <dbReference type="SAM" id="MobiDB-lite"/>
    </source>
</evidence>
<name>A0A9X0AUF4_9HELO</name>
<feature type="region of interest" description="Disordered" evidence="1">
    <location>
        <begin position="178"/>
        <end position="228"/>
    </location>
</feature>
<organism evidence="3 4">
    <name type="scientific">Sclerotinia nivalis</name>
    <dbReference type="NCBI Taxonomy" id="352851"/>
    <lineage>
        <taxon>Eukaryota</taxon>
        <taxon>Fungi</taxon>
        <taxon>Dikarya</taxon>
        <taxon>Ascomycota</taxon>
        <taxon>Pezizomycotina</taxon>
        <taxon>Leotiomycetes</taxon>
        <taxon>Helotiales</taxon>
        <taxon>Sclerotiniaceae</taxon>
        <taxon>Sclerotinia</taxon>
    </lineage>
</organism>
<sequence>MITYGYRLDNITVSYNTTTSYGMTTPNYSEEVNDAVSAAVGILTPATPNLVIPVDPASISTSTSSTLAPSESSISQPASYSFPDPNVLVLTTFSTTTVPYTDPVVQVPTQPTTDNVTTVPVSTSLLYGFPIAVTLSSTIDIAPSVTILPTIPPTAPLLLNSTSLTSFPTLTPSYINPTTLETLSSTPPSKPTPPPPTTSSSSSSSTNNPASTTSTIPQPTTSRHSSSNSVGVYVGAAIGGALSLILLICVIFCLLRRRKRKHPKHHPDRPAFIGGYELKLDKVGDLQRVVHEKRVRRHTFEAWKRGVVPDIDPDDVAGKSEVHVTGGTPLTGYSNSLDEVAEDVPVSEANKEGGLVEGEAEASVEDGHDEYVVSPIEEQREETWPEVEEQKAGRPISGIIPLIFQWEKRADQKGYSATGTIGQAT</sequence>
<protein>
    <submittedName>
        <fullName evidence="3">Uncharacterized protein</fullName>
    </submittedName>
</protein>
<keyword evidence="4" id="KW-1185">Reference proteome</keyword>
<dbReference type="AlphaFoldDB" id="A0A9X0AUF4"/>
<feature type="compositionally biased region" description="Low complexity" evidence="1">
    <location>
        <begin position="198"/>
        <end position="222"/>
    </location>
</feature>
<dbReference type="Proteomes" id="UP001152300">
    <property type="component" value="Unassembled WGS sequence"/>
</dbReference>
<feature type="transmembrane region" description="Helical" evidence="2">
    <location>
        <begin position="230"/>
        <end position="255"/>
    </location>
</feature>
<proteinExistence type="predicted"/>
<dbReference type="EMBL" id="JAPEIS010000004">
    <property type="protein sequence ID" value="KAJ8067393.1"/>
    <property type="molecule type" value="Genomic_DNA"/>
</dbReference>
<feature type="compositionally biased region" description="Pro residues" evidence="1">
    <location>
        <begin position="188"/>
        <end position="197"/>
    </location>
</feature>
<reference evidence="3" key="1">
    <citation type="submission" date="2022-11" db="EMBL/GenBank/DDBJ databases">
        <title>Genome Resource of Sclerotinia nivalis Strain SnTB1, a Plant Pathogen Isolated from American Ginseng.</title>
        <authorList>
            <person name="Fan S."/>
        </authorList>
    </citation>
    <scope>NUCLEOTIDE SEQUENCE</scope>
    <source>
        <strain evidence="3">SnTB1</strain>
    </source>
</reference>
<keyword evidence="2" id="KW-0472">Membrane</keyword>
<gene>
    <name evidence="3" type="ORF">OCU04_004745</name>
</gene>